<evidence type="ECO:0000313" key="2">
    <source>
        <dbReference type="EMBL" id="JAS19501.1"/>
    </source>
</evidence>
<accession>A0A1B6D1B3</accession>
<name>A0A1B6D1B3_9HEMI</name>
<sequence length="163" mass="17751">MRKIKPSPSGSGAKKKAYYLAEAMQFCLPFVRTSAPPSTGNLPEVPNCSDVNTDETLLESQILDDIPDDPSIESPQSPSIVQDNTSRSSPIIPIQPHTSSQPSSIPNEGKKRLTQKKKAAVEADQCFAAYFKAKTARLENSTTANDSNKKEALKMFLLSLIPE</sequence>
<evidence type="ECO:0008006" key="4">
    <source>
        <dbReference type="Google" id="ProtNLM"/>
    </source>
</evidence>
<protein>
    <recommendedName>
        <fullName evidence="4">BESS domain-containing protein</fullName>
    </recommendedName>
</protein>
<feature type="region of interest" description="Disordered" evidence="1">
    <location>
        <begin position="32"/>
        <end position="117"/>
    </location>
</feature>
<reference evidence="2" key="1">
    <citation type="submission" date="2015-12" db="EMBL/GenBank/DDBJ databases">
        <title>De novo transcriptome assembly of four potential Pierce s Disease insect vectors from Arizona vineyards.</title>
        <authorList>
            <person name="Tassone E.E."/>
        </authorList>
    </citation>
    <scope>NUCLEOTIDE SEQUENCE</scope>
</reference>
<dbReference type="EMBL" id="GEDC01003556">
    <property type="protein sequence ID" value="JAS33742.1"/>
    <property type="molecule type" value="Transcribed_RNA"/>
</dbReference>
<evidence type="ECO:0000256" key="1">
    <source>
        <dbReference type="SAM" id="MobiDB-lite"/>
    </source>
</evidence>
<organism evidence="2">
    <name type="scientific">Clastoptera arizonana</name>
    <name type="common">Arizona spittle bug</name>
    <dbReference type="NCBI Taxonomy" id="38151"/>
    <lineage>
        <taxon>Eukaryota</taxon>
        <taxon>Metazoa</taxon>
        <taxon>Ecdysozoa</taxon>
        <taxon>Arthropoda</taxon>
        <taxon>Hexapoda</taxon>
        <taxon>Insecta</taxon>
        <taxon>Pterygota</taxon>
        <taxon>Neoptera</taxon>
        <taxon>Paraneoptera</taxon>
        <taxon>Hemiptera</taxon>
        <taxon>Auchenorrhyncha</taxon>
        <taxon>Cercopoidea</taxon>
        <taxon>Clastopteridae</taxon>
        <taxon>Clastoptera</taxon>
    </lineage>
</organism>
<proteinExistence type="predicted"/>
<dbReference type="EMBL" id="GEDC01017797">
    <property type="protein sequence ID" value="JAS19501.1"/>
    <property type="molecule type" value="Transcribed_RNA"/>
</dbReference>
<feature type="compositionally biased region" description="Polar residues" evidence="1">
    <location>
        <begin position="96"/>
        <end position="106"/>
    </location>
</feature>
<evidence type="ECO:0000313" key="3">
    <source>
        <dbReference type="EMBL" id="JAS33742.1"/>
    </source>
</evidence>
<dbReference type="AlphaFoldDB" id="A0A1B6D1B3"/>
<gene>
    <name evidence="3" type="ORF">g.18600</name>
    <name evidence="2" type="ORF">g.18604</name>
</gene>